<dbReference type="AlphaFoldDB" id="A0A1Q2LIU9"/>
<dbReference type="Proteomes" id="UP000188298">
    <property type="component" value="Chromosome"/>
</dbReference>
<dbReference type="Pfam" id="PF06325">
    <property type="entry name" value="PrmA"/>
    <property type="match status" value="1"/>
</dbReference>
<dbReference type="GO" id="GO:0008276">
    <property type="term" value="F:protein methyltransferase activity"/>
    <property type="evidence" value="ECO:0007669"/>
    <property type="project" value="TreeGrafter"/>
</dbReference>
<dbReference type="SUPFAM" id="SSF53335">
    <property type="entry name" value="S-adenosyl-L-methionine-dependent methyltransferases"/>
    <property type="match status" value="1"/>
</dbReference>
<dbReference type="CDD" id="cd02440">
    <property type="entry name" value="AdoMet_MTases"/>
    <property type="match status" value="1"/>
</dbReference>
<evidence type="ECO:0000256" key="2">
    <source>
        <dbReference type="ARBA" id="ARBA00022679"/>
    </source>
</evidence>
<dbReference type="GO" id="GO:0005840">
    <property type="term" value="C:ribosome"/>
    <property type="evidence" value="ECO:0007669"/>
    <property type="project" value="UniProtKB-KW"/>
</dbReference>
<protein>
    <submittedName>
        <fullName evidence="3">Ribosomal protein L11 methyltransferase</fullName>
    </submittedName>
</protein>
<keyword evidence="3" id="KW-0687">Ribonucleoprotein</keyword>
<organism evidence="3 4">
    <name type="scientific">Helicobacter bilis</name>
    <dbReference type="NCBI Taxonomy" id="37372"/>
    <lineage>
        <taxon>Bacteria</taxon>
        <taxon>Pseudomonadati</taxon>
        <taxon>Campylobacterota</taxon>
        <taxon>Epsilonproteobacteria</taxon>
        <taxon>Campylobacterales</taxon>
        <taxon>Helicobacteraceae</taxon>
        <taxon>Helicobacter</taxon>
    </lineage>
</organism>
<evidence type="ECO:0000256" key="1">
    <source>
        <dbReference type="ARBA" id="ARBA00022603"/>
    </source>
</evidence>
<dbReference type="GO" id="GO:0032259">
    <property type="term" value="P:methylation"/>
    <property type="evidence" value="ECO:0007669"/>
    <property type="project" value="UniProtKB-KW"/>
</dbReference>
<accession>A0A1Q2LIU9</accession>
<dbReference type="KEGG" id="hbl:XJ32_06875"/>
<name>A0A1Q2LIU9_9HELI</name>
<evidence type="ECO:0000313" key="4">
    <source>
        <dbReference type="Proteomes" id="UP000188298"/>
    </source>
</evidence>
<dbReference type="PANTHER" id="PTHR43648:SF1">
    <property type="entry name" value="ELECTRON TRANSFER FLAVOPROTEIN BETA SUBUNIT LYSINE METHYLTRANSFERASE"/>
    <property type="match status" value="1"/>
</dbReference>
<dbReference type="InterPro" id="IPR050078">
    <property type="entry name" value="Ribosomal_L11_MeTrfase_PrmA"/>
</dbReference>
<sequence>MNDNQLLPYTIKGKQLDSNMLSLDSKGQKLIWRTDKSQSEIESILQEIHIKIQEIAKSFDINTDEIMLYNLPLISSKKIMKTQRETQNLHSCHYDFKQSSYTPFIAKELLAQRNLKEKKGDFLNKKLIAHANKKLKKAQAKHLLFCKNSPKYTPKIPQITINANIFLCQNKDWITEYKQSIKPVICARFYIRPSWHEENRDYENLIIDPSLSFGSGHHATTAMCIDLLSKLDLSDKNMLDVGCGSGILSLVAAKLHANIYACDTDIEACNQSKKNFAINNLLYKEIWQGSLQSLKQFEVPKSYDVICANIVSSVLLLLKKDLIFYLKQDGILILSGILQEHEAKILEGFKELTLLEKKQIDEWLCFKFIKK</sequence>
<dbReference type="PANTHER" id="PTHR43648">
    <property type="entry name" value="ELECTRON TRANSFER FLAVOPROTEIN BETA SUBUNIT LYSINE METHYLTRANSFERASE"/>
    <property type="match status" value="1"/>
</dbReference>
<reference evidence="3 4" key="1">
    <citation type="submission" date="2017-02" db="EMBL/GenBank/DDBJ databases">
        <title>Whole genome sequencing of Helicobacter bilis strain AAQJH.</title>
        <authorList>
            <person name="Conlan S."/>
            <person name="Thomas P.J."/>
            <person name="Mullikin J."/>
            <person name="Palmore T.N."/>
            <person name="Frank K.M."/>
            <person name="Segre J.A."/>
        </authorList>
    </citation>
    <scope>NUCLEOTIDE SEQUENCE [LARGE SCALE GENOMIC DNA]</scope>
    <source>
        <strain evidence="3 4">AAQJH</strain>
    </source>
</reference>
<dbReference type="RefSeq" id="WP_254422301.1">
    <property type="nucleotide sequence ID" value="NZ_CP019645.1"/>
</dbReference>
<evidence type="ECO:0000313" key="3">
    <source>
        <dbReference type="EMBL" id="AQQ59852.1"/>
    </source>
</evidence>
<keyword evidence="1 3" id="KW-0489">Methyltransferase</keyword>
<keyword evidence="3" id="KW-0689">Ribosomal protein</keyword>
<dbReference type="Gene3D" id="3.40.50.150">
    <property type="entry name" value="Vaccinia Virus protein VP39"/>
    <property type="match status" value="1"/>
</dbReference>
<proteinExistence type="predicted"/>
<dbReference type="EMBL" id="CP019645">
    <property type="protein sequence ID" value="AQQ59852.1"/>
    <property type="molecule type" value="Genomic_DNA"/>
</dbReference>
<gene>
    <name evidence="3" type="ORF">XJ32_06875</name>
</gene>
<keyword evidence="2 3" id="KW-0808">Transferase</keyword>
<dbReference type="InterPro" id="IPR029063">
    <property type="entry name" value="SAM-dependent_MTases_sf"/>
</dbReference>